<dbReference type="SUPFAM" id="SSF48403">
    <property type="entry name" value="Ankyrin repeat"/>
    <property type="match status" value="1"/>
</dbReference>
<dbReference type="Pfam" id="PF12796">
    <property type="entry name" value="Ank_2"/>
    <property type="match status" value="1"/>
</dbReference>
<dbReference type="SMART" id="SM00248">
    <property type="entry name" value="ANK"/>
    <property type="match status" value="3"/>
</dbReference>
<dbReference type="InterPro" id="IPR002110">
    <property type="entry name" value="Ankyrin_rpt"/>
</dbReference>
<sequence length="134" mass="14615">TALFHATYAGHQNFVAFLLEAGANKNAVEPSSGITPFMEAATEGHEIIAQLFLQHGVDVTARAHNGYMARSLALLNGNIKIVSLIDNHVLPMGYLRSESGLDIYSSSSQDGHPRRQHQSAHNMRLKPQGPSIRE</sequence>
<dbReference type="InterPro" id="IPR036770">
    <property type="entry name" value="Ankyrin_rpt-contain_sf"/>
</dbReference>
<reference evidence="3" key="1">
    <citation type="submission" date="2014-12" db="EMBL/GenBank/DDBJ databases">
        <title>Insight into the proteome of Arion vulgaris.</title>
        <authorList>
            <person name="Aradska J."/>
            <person name="Bulat T."/>
            <person name="Smidak R."/>
            <person name="Sarate P."/>
            <person name="Gangsoo J."/>
            <person name="Sialana F."/>
            <person name="Bilban M."/>
            <person name="Lubec G."/>
        </authorList>
    </citation>
    <scope>NUCLEOTIDE SEQUENCE</scope>
    <source>
        <tissue evidence="3">Skin</tissue>
    </source>
</reference>
<dbReference type="AlphaFoldDB" id="A0A0B6XVP9"/>
<accession>A0A0B6XVP9</accession>
<feature type="repeat" description="ANK" evidence="1">
    <location>
        <begin position="1"/>
        <end position="30"/>
    </location>
</feature>
<evidence type="ECO:0000256" key="2">
    <source>
        <dbReference type="SAM" id="MobiDB-lite"/>
    </source>
</evidence>
<dbReference type="PROSITE" id="PS50297">
    <property type="entry name" value="ANK_REP_REGION"/>
    <property type="match status" value="2"/>
</dbReference>
<gene>
    <name evidence="3" type="primary">ORF3218</name>
</gene>
<feature type="repeat" description="ANK" evidence="1">
    <location>
        <begin position="32"/>
        <end position="64"/>
    </location>
</feature>
<dbReference type="PANTHER" id="PTHR24184">
    <property type="entry name" value="SI:CH211-189E2.2"/>
    <property type="match status" value="1"/>
</dbReference>
<dbReference type="EMBL" id="HACG01001282">
    <property type="protein sequence ID" value="CEK48147.1"/>
    <property type="molecule type" value="Transcribed_RNA"/>
</dbReference>
<proteinExistence type="predicted"/>
<evidence type="ECO:0000256" key="1">
    <source>
        <dbReference type="PROSITE-ProRule" id="PRU00023"/>
    </source>
</evidence>
<feature type="non-terminal residue" evidence="3">
    <location>
        <position position="134"/>
    </location>
</feature>
<evidence type="ECO:0000313" key="3">
    <source>
        <dbReference type="EMBL" id="CEK48147.1"/>
    </source>
</evidence>
<dbReference type="GO" id="GO:0005929">
    <property type="term" value="C:cilium"/>
    <property type="evidence" value="ECO:0007669"/>
    <property type="project" value="TreeGrafter"/>
</dbReference>
<dbReference type="PROSITE" id="PS50088">
    <property type="entry name" value="ANK_REPEAT"/>
    <property type="match status" value="2"/>
</dbReference>
<keyword evidence="1" id="KW-0040">ANK repeat</keyword>
<feature type="region of interest" description="Disordered" evidence="2">
    <location>
        <begin position="105"/>
        <end position="134"/>
    </location>
</feature>
<dbReference type="PANTHER" id="PTHR24184:SF6">
    <property type="entry name" value="ANKYRIN REPEAT AND SAM DOMAIN-CONTAINING PROTEIN 3"/>
    <property type="match status" value="1"/>
</dbReference>
<name>A0A0B6XVP9_9EUPU</name>
<protein>
    <submittedName>
        <fullName evidence="3">Uncharacterized protein</fullName>
    </submittedName>
</protein>
<organism evidence="3">
    <name type="scientific">Arion vulgaris</name>
    <dbReference type="NCBI Taxonomy" id="1028688"/>
    <lineage>
        <taxon>Eukaryota</taxon>
        <taxon>Metazoa</taxon>
        <taxon>Spiralia</taxon>
        <taxon>Lophotrochozoa</taxon>
        <taxon>Mollusca</taxon>
        <taxon>Gastropoda</taxon>
        <taxon>Heterobranchia</taxon>
        <taxon>Euthyneura</taxon>
        <taxon>Panpulmonata</taxon>
        <taxon>Eupulmonata</taxon>
        <taxon>Stylommatophora</taxon>
        <taxon>Helicina</taxon>
        <taxon>Arionoidea</taxon>
        <taxon>Arionidae</taxon>
        <taxon>Arion</taxon>
    </lineage>
</organism>
<dbReference type="Gene3D" id="1.25.40.20">
    <property type="entry name" value="Ankyrin repeat-containing domain"/>
    <property type="match status" value="1"/>
</dbReference>
<feature type="non-terminal residue" evidence="3">
    <location>
        <position position="1"/>
    </location>
</feature>